<name>A0A443N1M4_9MAGN</name>
<dbReference type="GO" id="GO:0008017">
    <property type="term" value="F:microtubule binding"/>
    <property type="evidence" value="ECO:0007669"/>
    <property type="project" value="InterPro"/>
</dbReference>
<protein>
    <submittedName>
        <fullName evidence="8">Protein WVD2-like protein 5 isoform X2</fullName>
    </submittedName>
</protein>
<evidence type="ECO:0000256" key="2">
    <source>
        <dbReference type="ARBA" id="ARBA00005885"/>
    </source>
</evidence>
<comment type="subcellular location">
    <subcellularLocation>
        <location evidence="1">Cytoplasm</location>
        <location evidence="1">Cytoskeleton</location>
    </subcellularLocation>
</comment>
<feature type="compositionally biased region" description="Basic and acidic residues" evidence="6">
    <location>
        <begin position="94"/>
        <end position="117"/>
    </location>
</feature>
<feature type="compositionally biased region" description="Polar residues" evidence="6">
    <location>
        <begin position="151"/>
        <end position="178"/>
    </location>
</feature>
<evidence type="ECO:0000313" key="8">
    <source>
        <dbReference type="EMBL" id="RWR72427.1"/>
    </source>
</evidence>
<sequence>MEILFLIPSFRAICLSYSQCLMDAETLVTGNGDKIDHLNDVLQKLHLPEGEGSALDKITETVNNSVEAKQPEGNLKVKTNLEESEAHQSSLEEVEGRAIVHEENKSLPASKKGEGKSKKSISGSEKPTSPKGVVATWVKKNKDGKNAGVTPVSNGSLSSASHSKQPPGPSTNRRSLNGRQAAEGNASVDSGKPARSTSTPISAGISKSSGKSGLATSHTDVSHTKGLKDQMKDLKPLKQGTPNEVEEHSSLSPPAADFRPQRTGTTPTYSFSFRCNERAEKRKEFYSKIEEKIHAKEAEKNTMQAKSKETQEAEIKQLRKSLNFKATPMPSFYQETAPPKLELKKIPTTRAKSPKLGRQKSTPGTGTEQNGSQSSQLDRLSLDDRVSRSSLRKESLPHMKKPLRRSLPKLPSEKFTYAHQVDDGISPELLKHEDHLDSKEVPDDEPTPTVTKIEEPPSTEGQEKSVIEASCEPSTDEH</sequence>
<feature type="compositionally biased region" description="Basic and acidic residues" evidence="6">
    <location>
        <begin position="293"/>
        <end position="317"/>
    </location>
</feature>
<feature type="compositionally biased region" description="Polar residues" evidence="6">
    <location>
        <begin position="359"/>
        <end position="371"/>
    </location>
</feature>
<feature type="compositionally biased region" description="Polar residues" evidence="6">
    <location>
        <begin position="262"/>
        <end position="271"/>
    </location>
</feature>
<feature type="compositionally biased region" description="Basic and acidic residues" evidence="6">
    <location>
        <begin position="429"/>
        <end position="441"/>
    </location>
</feature>
<feature type="compositionally biased region" description="Basic and acidic residues" evidence="6">
    <location>
        <begin position="220"/>
        <end position="236"/>
    </location>
</feature>
<reference evidence="8 9" key="1">
    <citation type="journal article" date="2019" name="Nat. Plants">
        <title>Stout camphor tree genome fills gaps in understanding of flowering plant genome evolution.</title>
        <authorList>
            <person name="Chaw S.M."/>
            <person name="Liu Y.C."/>
            <person name="Wu Y.W."/>
            <person name="Wang H.Y."/>
            <person name="Lin C.I."/>
            <person name="Wu C.S."/>
            <person name="Ke H.M."/>
            <person name="Chang L.Y."/>
            <person name="Hsu C.Y."/>
            <person name="Yang H.T."/>
            <person name="Sudianto E."/>
            <person name="Hsu M.H."/>
            <person name="Wu K.P."/>
            <person name="Wang L.N."/>
            <person name="Leebens-Mack J.H."/>
            <person name="Tsai I.J."/>
        </authorList>
    </citation>
    <scope>NUCLEOTIDE SEQUENCE [LARGE SCALE GENOMIC DNA]</scope>
    <source>
        <strain evidence="9">cv. Chaw 1501</strain>
        <tissue evidence="8">Young leaves</tissue>
    </source>
</reference>
<feature type="region of interest" description="Disordered" evidence="6">
    <location>
        <begin position="83"/>
        <end position="271"/>
    </location>
</feature>
<organism evidence="8 9">
    <name type="scientific">Cinnamomum micranthum f. kanehirae</name>
    <dbReference type="NCBI Taxonomy" id="337451"/>
    <lineage>
        <taxon>Eukaryota</taxon>
        <taxon>Viridiplantae</taxon>
        <taxon>Streptophyta</taxon>
        <taxon>Embryophyta</taxon>
        <taxon>Tracheophyta</taxon>
        <taxon>Spermatophyta</taxon>
        <taxon>Magnoliopsida</taxon>
        <taxon>Magnoliidae</taxon>
        <taxon>Laurales</taxon>
        <taxon>Lauraceae</taxon>
        <taxon>Cinnamomum</taxon>
    </lineage>
</organism>
<keyword evidence="5" id="KW-0206">Cytoskeleton</keyword>
<feature type="compositionally biased region" description="Low complexity" evidence="6">
    <location>
        <begin position="201"/>
        <end position="213"/>
    </location>
</feature>
<dbReference type="EMBL" id="QPKB01000001">
    <property type="protein sequence ID" value="RWR72427.1"/>
    <property type="molecule type" value="Genomic_DNA"/>
</dbReference>
<comment type="similarity">
    <text evidence="2">Belongs to the TPX2 family.</text>
</comment>
<accession>A0A443N1M4</accession>
<keyword evidence="4" id="KW-0493">Microtubule</keyword>
<dbReference type="OrthoDB" id="1939285at2759"/>
<dbReference type="PANTHER" id="PTHR31358">
    <property type="entry name" value="PROTEIN WVD2-LIKE 4"/>
    <property type="match status" value="1"/>
</dbReference>
<dbReference type="InterPro" id="IPR044833">
    <property type="entry name" value="WDL5/6"/>
</dbReference>
<evidence type="ECO:0000256" key="4">
    <source>
        <dbReference type="ARBA" id="ARBA00022701"/>
    </source>
</evidence>
<dbReference type="PANTHER" id="PTHR31358:SF29">
    <property type="entry name" value="PROTEIN WVD2-LIKE 5-RELATED"/>
    <property type="match status" value="1"/>
</dbReference>
<evidence type="ECO:0000256" key="3">
    <source>
        <dbReference type="ARBA" id="ARBA00022490"/>
    </source>
</evidence>
<keyword evidence="3" id="KW-0963">Cytoplasm</keyword>
<dbReference type="GO" id="GO:0005874">
    <property type="term" value="C:microtubule"/>
    <property type="evidence" value="ECO:0007669"/>
    <property type="project" value="UniProtKB-KW"/>
</dbReference>
<evidence type="ECO:0000256" key="1">
    <source>
        <dbReference type="ARBA" id="ARBA00004245"/>
    </source>
</evidence>
<dbReference type="AlphaFoldDB" id="A0A443N1M4"/>
<feature type="compositionally biased region" description="Basic and acidic residues" evidence="6">
    <location>
        <begin position="380"/>
        <end position="397"/>
    </location>
</feature>
<dbReference type="Pfam" id="PF06886">
    <property type="entry name" value="TPX2"/>
    <property type="match status" value="1"/>
</dbReference>
<keyword evidence="9" id="KW-1185">Reference proteome</keyword>
<proteinExistence type="inferred from homology"/>
<dbReference type="InterPro" id="IPR027329">
    <property type="entry name" value="TPX2_C"/>
</dbReference>
<dbReference type="Proteomes" id="UP000283530">
    <property type="component" value="Unassembled WGS sequence"/>
</dbReference>
<evidence type="ECO:0000256" key="6">
    <source>
        <dbReference type="SAM" id="MobiDB-lite"/>
    </source>
</evidence>
<feature type="domain" description="TPX2 C-terminal" evidence="7">
    <location>
        <begin position="271"/>
        <end position="346"/>
    </location>
</feature>
<feature type="region of interest" description="Disordered" evidence="6">
    <location>
        <begin position="293"/>
        <end position="478"/>
    </location>
</feature>
<feature type="compositionally biased region" description="Basic residues" evidence="6">
    <location>
        <begin position="398"/>
        <end position="407"/>
    </location>
</feature>
<comment type="caution">
    <text evidence="8">The sequence shown here is derived from an EMBL/GenBank/DDBJ whole genome shotgun (WGS) entry which is preliminary data.</text>
</comment>
<evidence type="ECO:0000313" key="9">
    <source>
        <dbReference type="Proteomes" id="UP000283530"/>
    </source>
</evidence>
<evidence type="ECO:0000259" key="7">
    <source>
        <dbReference type="Pfam" id="PF06886"/>
    </source>
</evidence>
<gene>
    <name evidence="8" type="ORF">CKAN_00065000</name>
</gene>
<evidence type="ECO:0000256" key="5">
    <source>
        <dbReference type="ARBA" id="ARBA00023212"/>
    </source>
</evidence>